<organism evidence="1 2">
    <name type="scientific">Candidimonas nitroreducens</name>
    <dbReference type="NCBI Taxonomy" id="683354"/>
    <lineage>
        <taxon>Bacteria</taxon>
        <taxon>Pseudomonadati</taxon>
        <taxon>Pseudomonadota</taxon>
        <taxon>Betaproteobacteria</taxon>
        <taxon>Burkholderiales</taxon>
        <taxon>Alcaligenaceae</taxon>
        <taxon>Candidimonas</taxon>
    </lineage>
</organism>
<dbReference type="Pfam" id="PF11943">
    <property type="entry name" value="DUF3460"/>
    <property type="match status" value="1"/>
</dbReference>
<dbReference type="AlphaFoldDB" id="A0A225MCL7"/>
<dbReference type="RefSeq" id="WP_088603738.1">
    <property type="nucleotide sequence ID" value="NZ_NJIH01000007.1"/>
</dbReference>
<name>A0A225MCL7_9BURK</name>
<dbReference type="OrthoDB" id="5296692at2"/>
<reference evidence="2" key="1">
    <citation type="submission" date="2017-06" db="EMBL/GenBank/DDBJ databases">
        <title>Herbaspirillum phytohormonus sp. nov., isolated from the root nodule of Robinia pseudoacacia in lead-zinc mine.</title>
        <authorList>
            <person name="Fan M."/>
            <person name="Lin Y."/>
        </authorList>
    </citation>
    <scope>NUCLEOTIDE SEQUENCE [LARGE SCALE GENOMIC DNA]</scope>
    <source>
        <strain evidence="2">SC-089</strain>
    </source>
</reference>
<evidence type="ECO:0000313" key="2">
    <source>
        <dbReference type="Proteomes" id="UP000214603"/>
    </source>
</evidence>
<accession>A0A225MCL7</accession>
<dbReference type="EMBL" id="NJIH01000007">
    <property type="protein sequence ID" value="OWT59007.1"/>
    <property type="molecule type" value="Genomic_DNA"/>
</dbReference>
<evidence type="ECO:0000313" key="1">
    <source>
        <dbReference type="EMBL" id="OWT59007.1"/>
    </source>
</evidence>
<comment type="caution">
    <text evidence="1">The sequence shown here is derived from an EMBL/GenBank/DDBJ whole genome shotgun (WGS) entry which is preliminary data.</text>
</comment>
<proteinExistence type="predicted"/>
<dbReference type="Proteomes" id="UP000214603">
    <property type="component" value="Unassembled WGS sequence"/>
</dbReference>
<protein>
    <submittedName>
        <fullName evidence="1">DUF3460 domain-containing protein</fullName>
    </submittedName>
</protein>
<dbReference type="InterPro" id="IPR021853">
    <property type="entry name" value="DUF3460"/>
</dbReference>
<sequence length="62" mass="7472">MAKNYTSEITQFLTDYKKRHPDTELRQREGRAKLWDKQLDPELQDGFRAARVPQQPYVYQTD</sequence>
<keyword evidence="2" id="KW-1185">Reference proteome</keyword>
<gene>
    <name evidence="1" type="ORF">CEY11_12470</name>
</gene>